<protein>
    <submittedName>
        <fullName evidence="4">Ubiquinol-cytochrome-c reductase complex assembly factor 1</fullName>
    </submittedName>
</protein>
<dbReference type="KEGG" id="apln:108741698"/>
<dbReference type="GO" id="GO:0034551">
    <property type="term" value="P:mitochondrial respiratory chain complex III assembly"/>
    <property type="evidence" value="ECO:0007669"/>
    <property type="project" value="TreeGrafter"/>
</dbReference>
<feature type="domain" description="Ubiquinol-cytochrome c chaperone" evidence="2">
    <location>
        <begin position="102"/>
        <end position="236"/>
    </location>
</feature>
<evidence type="ECO:0000256" key="1">
    <source>
        <dbReference type="ARBA" id="ARBA00006407"/>
    </source>
</evidence>
<evidence type="ECO:0000259" key="2">
    <source>
        <dbReference type="Pfam" id="PF03981"/>
    </source>
</evidence>
<dbReference type="STRING" id="224129.A0A1W4X7L1"/>
<comment type="similarity">
    <text evidence="1">Belongs to the CBP3 family.</text>
</comment>
<evidence type="ECO:0000313" key="3">
    <source>
        <dbReference type="Proteomes" id="UP000192223"/>
    </source>
</evidence>
<reference evidence="4" key="1">
    <citation type="submission" date="2025-08" db="UniProtKB">
        <authorList>
            <consortium name="RefSeq"/>
        </authorList>
    </citation>
    <scope>IDENTIFICATION</scope>
    <source>
        <tissue evidence="4">Entire body</tissue>
    </source>
</reference>
<dbReference type="GeneID" id="108741698"/>
<dbReference type="OrthoDB" id="4007at2759"/>
<dbReference type="FunCoup" id="A0A1W4X7L1">
    <property type="interactions" value="733"/>
</dbReference>
<evidence type="ECO:0000313" key="4">
    <source>
        <dbReference type="RefSeq" id="XP_018332091.1"/>
    </source>
</evidence>
<dbReference type="InterPro" id="IPR007129">
    <property type="entry name" value="Ubiqinol_cyt_c_chaperone_CPB3"/>
</dbReference>
<dbReference type="InParanoid" id="A0A1W4X7L1"/>
<dbReference type="PANTHER" id="PTHR12184">
    <property type="entry name" value="UBIQUINOL-CYTOCHROME C REDUCTASE COMPLEX ASSEMBLY FACTOR 1 FAMILY MEMBER"/>
    <property type="match status" value="1"/>
</dbReference>
<proteinExistence type="inferred from homology"/>
<dbReference type="RefSeq" id="XP_018332091.1">
    <property type="nucleotide sequence ID" value="XM_018476589.2"/>
</dbReference>
<name>A0A1W4X7L1_AGRPL</name>
<dbReference type="Proteomes" id="UP000192223">
    <property type="component" value="Unplaced"/>
</dbReference>
<dbReference type="GO" id="GO:0005739">
    <property type="term" value="C:mitochondrion"/>
    <property type="evidence" value="ECO:0007669"/>
    <property type="project" value="TreeGrafter"/>
</dbReference>
<accession>A0A1W4X7L1</accession>
<sequence length="250" mass="29412">MLSSRTVNLYKVTISGFNTYLLRNTLVRRNPCCTPTIRELLQFPARCFITKVQTYKDEDSLLDKIKTNLKLIMHRSKLEAAGFILYETIADKIDYARLFQVLDLPDTFYSWYVITELHVWMLIARLMAEGERGKFLKKRLINCFWNDAQMRSKKLGEVNPAGIREQLHNLSEQFLAALIAYDEGLLSDDTTLAAAVWRRIYQLQKANPENIEYIVKFIRRQMKLLDLLTEEDLIERKHVIWETSKIKKQS</sequence>
<dbReference type="Pfam" id="PF03981">
    <property type="entry name" value="Ubiq_cyt_C_chap"/>
    <property type="match status" value="1"/>
</dbReference>
<dbReference type="AlphaFoldDB" id="A0A1W4X7L1"/>
<dbReference type="CTD" id="55245"/>
<organism evidence="3 4">
    <name type="scientific">Agrilus planipennis</name>
    <name type="common">Emerald ash borer</name>
    <name type="synonym">Agrilus marcopoli</name>
    <dbReference type="NCBI Taxonomy" id="224129"/>
    <lineage>
        <taxon>Eukaryota</taxon>
        <taxon>Metazoa</taxon>
        <taxon>Ecdysozoa</taxon>
        <taxon>Arthropoda</taxon>
        <taxon>Hexapoda</taxon>
        <taxon>Insecta</taxon>
        <taxon>Pterygota</taxon>
        <taxon>Neoptera</taxon>
        <taxon>Endopterygota</taxon>
        <taxon>Coleoptera</taxon>
        <taxon>Polyphaga</taxon>
        <taxon>Elateriformia</taxon>
        <taxon>Buprestoidea</taxon>
        <taxon>Buprestidae</taxon>
        <taxon>Agrilinae</taxon>
        <taxon>Agrilus</taxon>
    </lineage>
</organism>
<dbReference type="InterPro" id="IPR021150">
    <property type="entry name" value="Ubiq_cyt_c_chap"/>
</dbReference>
<gene>
    <name evidence="4" type="primary">LOC108741698</name>
</gene>
<keyword evidence="3" id="KW-1185">Reference proteome</keyword>
<dbReference type="PANTHER" id="PTHR12184:SF1">
    <property type="entry name" value="UBIQUINOL-CYTOCHROME-C REDUCTASE COMPLEX ASSEMBLY FACTOR 1"/>
    <property type="match status" value="1"/>
</dbReference>